<dbReference type="EMBL" id="JBJKFK010003111">
    <property type="protein sequence ID" value="KAL3310254.1"/>
    <property type="molecule type" value="Genomic_DNA"/>
</dbReference>
<sequence>MKTRYDDLLVGAPYEQNQCSKSTSAKLVSTGTLYLFINQKKARIPYSYDKYIRISCPPGLTNHHDSWFGYRIVKLGDINLDGYIGQFPIQLAVLSYYCTCTNQQPVQIGN</sequence>
<proteinExistence type="predicted"/>
<organism evidence="1 2">
    <name type="scientific">Cichlidogyrus casuarinus</name>
    <dbReference type="NCBI Taxonomy" id="1844966"/>
    <lineage>
        <taxon>Eukaryota</taxon>
        <taxon>Metazoa</taxon>
        <taxon>Spiralia</taxon>
        <taxon>Lophotrochozoa</taxon>
        <taxon>Platyhelminthes</taxon>
        <taxon>Monogenea</taxon>
        <taxon>Monopisthocotylea</taxon>
        <taxon>Dactylogyridea</taxon>
        <taxon>Ancyrocephalidae</taxon>
        <taxon>Cichlidogyrus</taxon>
    </lineage>
</organism>
<gene>
    <name evidence="1" type="ORF">Ciccas_011180</name>
</gene>
<comment type="caution">
    <text evidence="1">The sequence shown here is derived from an EMBL/GenBank/DDBJ whole genome shotgun (WGS) entry which is preliminary data.</text>
</comment>
<keyword evidence="2" id="KW-1185">Reference proteome</keyword>
<dbReference type="SUPFAM" id="SSF69318">
    <property type="entry name" value="Integrin alpha N-terminal domain"/>
    <property type="match status" value="1"/>
</dbReference>
<dbReference type="Gene3D" id="2.130.10.130">
    <property type="entry name" value="Integrin alpha, N-terminal"/>
    <property type="match status" value="1"/>
</dbReference>
<protein>
    <submittedName>
        <fullName evidence="1">Uncharacterized protein</fullName>
    </submittedName>
</protein>
<evidence type="ECO:0000313" key="2">
    <source>
        <dbReference type="Proteomes" id="UP001626550"/>
    </source>
</evidence>
<reference evidence="1 2" key="1">
    <citation type="submission" date="2024-11" db="EMBL/GenBank/DDBJ databases">
        <title>Adaptive evolution of stress response genes in parasites aligns with host niche diversity.</title>
        <authorList>
            <person name="Hahn C."/>
            <person name="Resl P."/>
        </authorList>
    </citation>
    <scope>NUCLEOTIDE SEQUENCE [LARGE SCALE GENOMIC DNA]</scope>
    <source>
        <strain evidence="1">EGGRZ-B1_66</strain>
        <tissue evidence="1">Body</tissue>
    </source>
</reference>
<name>A0ABD2PSM9_9PLAT</name>
<dbReference type="Proteomes" id="UP001626550">
    <property type="component" value="Unassembled WGS sequence"/>
</dbReference>
<dbReference type="InterPro" id="IPR028994">
    <property type="entry name" value="Integrin_alpha_N"/>
</dbReference>
<dbReference type="AlphaFoldDB" id="A0ABD2PSM9"/>
<evidence type="ECO:0000313" key="1">
    <source>
        <dbReference type="EMBL" id="KAL3310254.1"/>
    </source>
</evidence>
<accession>A0ABD2PSM9</accession>